<name>A0ABV3X237_9FIRM</name>
<proteinExistence type="predicted"/>
<protein>
    <submittedName>
        <fullName evidence="1">Class I SAM-dependent methyltransferase</fullName>
        <ecNumber evidence="1">2.1.1.-</ecNumber>
    </submittedName>
</protein>
<dbReference type="Gene3D" id="3.40.50.150">
    <property type="entry name" value="Vaccinia Virus protein VP39"/>
    <property type="match status" value="1"/>
</dbReference>
<keyword evidence="2" id="KW-1185">Reference proteome</keyword>
<accession>A0ABV3X237</accession>
<evidence type="ECO:0000313" key="2">
    <source>
        <dbReference type="Proteomes" id="UP001559623"/>
    </source>
</evidence>
<dbReference type="PANTHER" id="PTHR36112">
    <property type="entry name" value="RIBOSOMAL RNA SMALL SUBUNIT METHYLTRANSFERASE J"/>
    <property type="match status" value="1"/>
</dbReference>
<dbReference type="GO" id="GO:0008168">
    <property type="term" value="F:methyltransferase activity"/>
    <property type="evidence" value="ECO:0007669"/>
    <property type="project" value="UniProtKB-KW"/>
</dbReference>
<dbReference type="EMBL" id="JARVLH010000001">
    <property type="protein sequence ID" value="MEX5284246.1"/>
    <property type="molecule type" value="Genomic_DNA"/>
</dbReference>
<evidence type="ECO:0000313" key="1">
    <source>
        <dbReference type="EMBL" id="MEX5284246.1"/>
    </source>
</evidence>
<gene>
    <name evidence="1" type="ORF">QCO44_01130</name>
</gene>
<dbReference type="SUPFAM" id="SSF53335">
    <property type="entry name" value="S-adenosyl-L-methionine-dependent methyltransferases"/>
    <property type="match status" value="1"/>
</dbReference>
<dbReference type="Proteomes" id="UP001559623">
    <property type="component" value="Unassembled WGS sequence"/>
</dbReference>
<dbReference type="Pfam" id="PF04445">
    <property type="entry name" value="SAM_MT"/>
    <property type="match status" value="1"/>
</dbReference>
<dbReference type="InterPro" id="IPR007536">
    <property type="entry name" value="16SrRNA_methylTrfase_J"/>
</dbReference>
<organism evidence="1 2">
    <name type="scientific">Selenomonas sputigena</name>
    <dbReference type="NCBI Taxonomy" id="69823"/>
    <lineage>
        <taxon>Bacteria</taxon>
        <taxon>Bacillati</taxon>
        <taxon>Bacillota</taxon>
        <taxon>Negativicutes</taxon>
        <taxon>Selenomonadales</taxon>
        <taxon>Selenomonadaceae</taxon>
        <taxon>Selenomonas</taxon>
    </lineage>
</organism>
<keyword evidence="1" id="KW-0489">Methyltransferase</keyword>
<dbReference type="EC" id="2.1.1.-" evidence="1"/>
<dbReference type="PANTHER" id="PTHR36112:SF1">
    <property type="entry name" value="RIBOSOMAL RNA SMALL SUBUNIT METHYLTRANSFERASE J"/>
    <property type="match status" value="1"/>
</dbReference>
<keyword evidence="1" id="KW-0808">Transferase</keyword>
<dbReference type="RefSeq" id="WP_368845967.1">
    <property type="nucleotide sequence ID" value="NZ_CP194411.1"/>
</dbReference>
<dbReference type="CDD" id="cd02440">
    <property type="entry name" value="AdoMet_MTases"/>
    <property type="match status" value="1"/>
</dbReference>
<comment type="caution">
    <text evidence="1">The sequence shown here is derived from an EMBL/GenBank/DDBJ whole genome shotgun (WGS) entry which is preliminary data.</text>
</comment>
<sequence length="266" mass="29917">MQDIQDCRHVIATTGYKSRTGDVLLARKTAERLGILYVKREHISYEMLRERYRAKFLLVAKQGGLRLETPEGELFFHPNMAHLRVKHLALGQRDHMVEAMGLELGMTVLDCTLGLGADAITASFVVGDLGRVTALEKSPLIYEIVHYGLAHFLAGNYDLHAAMRRIEALGVDYEPFLRQLPDDSYDVVYFDPMFRHPLKESIQLAPLRLAAAPEPVSSAVIAEACRVARKRVVLKENSRSLEFSRLGFTKILGGKYSHVHYGVLNV</sequence>
<dbReference type="GO" id="GO:0032259">
    <property type="term" value="P:methylation"/>
    <property type="evidence" value="ECO:0007669"/>
    <property type="project" value="UniProtKB-KW"/>
</dbReference>
<reference evidence="1 2" key="1">
    <citation type="submission" date="2023-04" db="EMBL/GenBank/DDBJ databases">
        <title>Genome Sequence of Selenomonas sputigena ATCC 33150.</title>
        <authorList>
            <person name="Miller D.P."/>
            <person name="Anvari S."/>
            <person name="Polson S.W."/>
            <person name="Macdonald M."/>
            <person name="Mcdowell J.V."/>
        </authorList>
    </citation>
    <scope>NUCLEOTIDE SEQUENCE [LARGE SCALE GENOMIC DNA]</scope>
    <source>
        <strain evidence="1 2">ATCC 33150</strain>
    </source>
</reference>
<dbReference type="InterPro" id="IPR029063">
    <property type="entry name" value="SAM-dependent_MTases_sf"/>
</dbReference>